<dbReference type="Proteomes" id="UP000199321">
    <property type="component" value="Unassembled WGS sequence"/>
</dbReference>
<feature type="chain" id="PRO_5011758282" evidence="1">
    <location>
        <begin position="21"/>
        <end position="376"/>
    </location>
</feature>
<gene>
    <name evidence="2" type="ORF">SAMN05421855_1011137</name>
</gene>
<keyword evidence="3" id="KW-1185">Reference proteome</keyword>
<dbReference type="AlphaFoldDB" id="A0A1G7DTB8"/>
<dbReference type="Pfam" id="PF14903">
    <property type="entry name" value="WG_beta_rep"/>
    <property type="match status" value="6"/>
</dbReference>
<reference evidence="2 3" key="1">
    <citation type="submission" date="2016-10" db="EMBL/GenBank/DDBJ databases">
        <authorList>
            <person name="de Groot N.N."/>
        </authorList>
    </citation>
    <scope>NUCLEOTIDE SEQUENCE [LARGE SCALE GENOMIC DNA]</scope>
    <source>
        <strain evidence="2 3">DSM 16195</strain>
    </source>
</reference>
<evidence type="ECO:0000256" key="1">
    <source>
        <dbReference type="SAM" id="SignalP"/>
    </source>
</evidence>
<proteinExistence type="predicted"/>
<evidence type="ECO:0000313" key="3">
    <source>
        <dbReference type="Proteomes" id="UP000199321"/>
    </source>
</evidence>
<keyword evidence="1" id="KW-0732">Signal</keyword>
<dbReference type="STRING" id="227084.SAMN05421855_1011137"/>
<sequence>MKKVSLFVLVILINVSFVYAQEFARVRDNDKFGFIDTTGNLVVPFQFEKAGDFSEGYAAAFKDDKWGFITTSGEWVIQPTYDRVKAFSSGYALVLKDDQWRYIDASEKELTTPVLEKHYDFDENGIAFYKVEKKVGLMNTKGEVFLEPTYDEIKPFVDGFARVKNNDAWGMIDTSGKVTIPVEYSELGDYSSKAIWAAKGESYGVLVNGTFTIVSNADKIWDFSEDSNLTYARSNDKIGFINTKGEWIIVPAYDKARAFVNGLAPVSNDKKWGYINESGAQVIDFNFYDAEIFSKDGLAPVKEKKLWGFIDASGKMVIPAEYKITAGGFSIFSKNNLKGFRNGVARVKFKKEWGFITKTGQPLGGKWYENAENFSK</sequence>
<dbReference type="SUPFAM" id="SSF69360">
    <property type="entry name" value="Cell wall binding repeat"/>
    <property type="match status" value="1"/>
</dbReference>
<dbReference type="OrthoDB" id="5464673at2"/>
<feature type="signal peptide" evidence="1">
    <location>
        <begin position="1"/>
        <end position="20"/>
    </location>
</feature>
<dbReference type="RefSeq" id="WP_093141620.1">
    <property type="nucleotide sequence ID" value="NZ_BMWO01000001.1"/>
</dbReference>
<organism evidence="2 3">
    <name type="scientific">Ulvibacter litoralis</name>
    <dbReference type="NCBI Taxonomy" id="227084"/>
    <lineage>
        <taxon>Bacteria</taxon>
        <taxon>Pseudomonadati</taxon>
        <taxon>Bacteroidota</taxon>
        <taxon>Flavobacteriia</taxon>
        <taxon>Flavobacteriales</taxon>
        <taxon>Flavobacteriaceae</taxon>
        <taxon>Ulvibacter</taxon>
    </lineage>
</organism>
<dbReference type="PANTHER" id="PTHR37841">
    <property type="entry name" value="GLR2918 PROTEIN"/>
    <property type="match status" value="1"/>
</dbReference>
<dbReference type="EMBL" id="FNBA01000001">
    <property type="protein sequence ID" value="SDE54376.1"/>
    <property type="molecule type" value="Genomic_DNA"/>
</dbReference>
<evidence type="ECO:0000313" key="2">
    <source>
        <dbReference type="EMBL" id="SDE54376.1"/>
    </source>
</evidence>
<dbReference type="InterPro" id="IPR032774">
    <property type="entry name" value="WG_beta_rep"/>
</dbReference>
<name>A0A1G7DTB8_9FLAO</name>
<protein>
    <submittedName>
        <fullName evidence="2">WG containing repeat-containing protein</fullName>
    </submittedName>
</protein>
<accession>A0A1G7DTB8</accession>
<dbReference type="PANTHER" id="PTHR37841:SF1">
    <property type="entry name" value="DUF3298 DOMAIN-CONTAINING PROTEIN"/>
    <property type="match status" value="1"/>
</dbReference>